<name>A0A2V3VIA1_9BACI</name>
<proteinExistence type="predicted"/>
<evidence type="ECO:0000259" key="1">
    <source>
        <dbReference type="PROSITE" id="PS50234"/>
    </source>
</evidence>
<accession>A0A2V3VIA1</accession>
<feature type="domain" description="VWFA" evidence="1">
    <location>
        <begin position="1"/>
        <end position="92"/>
    </location>
</feature>
<dbReference type="OrthoDB" id="2960279at2"/>
<dbReference type="SUPFAM" id="SSF53300">
    <property type="entry name" value="vWA-like"/>
    <property type="match status" value="2"/>
</dbReference>
<dbReference type="CDD" id="cd00198">
    <property type="entry name" value="vWFA"/>
    <property type="match status" value="1"/>
</dbReference>
<dbReference type="Proteomes" id="UP000247978">
    <property type="component" value="Unassembled WGS sequence"/>
</dbReference>
<keyword evidence="3" id="KW-1185">Reference proteome</keyword>
<dbReference type="InterPro" id="IPR036465">
    <property type="entry name" value="vWFA_dom_sf"/>
</dbReference>
<sequence length="243" mass="26930">MNKGTLRQILLITDGCSNSGENPVESAKVAFENGITVNVIGILDDYESETASGFEEIEQIAKAGGGINQVVYKEDLSQTVQAVTRQAMTQTLQGFVNKELTNIFGSSQTLEEIEPEKRGEVMEIVEDLGETCHLEVLILVDTSASMNDKLLTVKEALIDLSINLHARVGENNFAIFQFPKRKDPIGLVHNWAKELDSISVIFPKLVSGGVTPTGPAIREAMYQFGKKEMRRSMYRAEEYRREG</sequence>
<dbReference type="InterPro" id="IPR002035">
    <property type="entry name" value="VWF_A"/>
</dbReference>
<reference evidence="2 3" key="1">
    <citation type="submission" date="2018-05" db="EMBL/GenBank/DDBJ databases">
        <title>Genomic Encyclopedia of Type Strains, Phase IV (KMG-IV): sequencing the most valuable type-strain genomes for metagenomic binning, comparative biology and taxonomic classification.</title>
        <authorList>
            <person name="Goeker M."/>
        </authorList>
    </citation>
    <scope>NUCLEOTIDE SEQUENCE [LARGE SCALE GENOMIC DNA]</scope>
    <source>
        <strain evidence="2 3">DSM 28556</strain>
    </source>
</reference>
<organism evidence="2 3">
    <name type="scientific">Pseudogracilibacillus auburnensis</name>
    <dbReference type="NCBI Taxonomy" id="1494959"/>
    <lineage>
        <taxon>Bacteria</taxon>
        <taxon>Bacillati</taxon>
        <taxon>Bacillota</taxon>
        <taxon>Bacilli</taxon>
        <taxon>Bacillales</taxon>
        <taxon>Bacillaceae</taxon>
        <taxon>Pseudogracilibacillus</taxon>
    </lineage>
</organism>
<dbReference type="Gene3D" id="3.40.50.410">
    <property type="entry name" value="von Willebrand factor, type A domain"/>
    <property type="match status" value="1"/>
</dbReference>
<gene>
    <name evidence="2" type="ORF">DFR56_12158</name>
</gene>
<dbReference type="PROSITE" id="PS50234">
    <property type="entry name" value="VWFA"/>
    <property type="match status" value="1"/>
</dbReference>
<dbReference type="RefSeq" id="WP_110397327.1">
    <property type="nucleotide sequence ID" value="NZ_JADIJL010000023.1"/>
</dbReference>
<dbReference type="AlphaFoldDB" id="A0A2V3VIA1"/>
<comment type="caution">
    <text evidence="2">The sequence shown here is derived from an EMBL/GenBank/DDBJ whole genome shotgun (WGS) entry which is preliminary data.</text>
</comment>
<evidence type="ECO:0000313" key="2">
    <source>
        <dbReference type="EMBL" id="PXW81562.1"/>
    </source>
</evidence>
<evidence type="ECO:0000313" key="3">
    <source>
        <dbReference type="Proteomes" id="UP000247978"/>
    </source>
</evidence>
<dbReference type="EMBL" id="QJJQ01000021">
    <property type="protein sequence ID" value="PXW81562.1"/>
    <property type="molecule type" value="Genomic_DNA"/>
</dbReference>
<protein>
    <submittedName>
        <fullName evidence="2">Ca-activated chloride channel family protein</fullName>
    </submittedName>
</protein>